<reference evidence="1 2" key="1">
    <citation type="submission" date="2020-08" db="EMBL/GenBank/DDBJ databases">
        <title>Genomic Encyclopedia of Type Strains, Phase III (KMG-III): the genomes of soil and plant-associated and newly described type strains.</title>
        <authorList>
            <person name="Whitman W."/>
        </authorList>
    </citation>
    <scope>NUCLEOTIDE SEQUENCE [LARGE SCALE GENOMIC DNA]</scope>
    <source>
        <strain evidence="1 2">CECT 3273</strain>
    </source>
</reference>
<proteinExistence type="predicted"/>
<keyword evidence="2" id="KW-1185">Reference proteome</keyword>
<evidence type="ECO:0000313" key="1">
    <source>
        <dbReference type="EMBL" id="MBB4903336.1"/>
    </source>
</evidence>
<protein>
    <submittedName>
        <fullName evidence="1">Uncharacterized protein</fullName>
    </submittedName>
</protein>
<comment type="caution">
    <text evidence="1">The sequence shown here is derived from an EMBL/GenBank/DDBJ whole genome shotgun (WGS) entry which is preliminary data.</text>
</comment>
<gene>
    <name evidence="1" type="ORF">FHS37_007433</name>
</gene>
<organism evidence="1 2">
    <name type="scientific">Streptomyces griseomycini</name>
    <dbReference type="NCBI Taxonomy" id="66895"/>
    <lineage>
        <taxon>Bacteria</taxon>
        <taxon>Bacillati</taxon>
        <taxon>Actinomycetota</taxon>
        <taxon>Actinomycetes</taxon>
        <taxon>Kitasatosporales</taxon>
        <taxon>Streptomycetaceae</taxon>
        <taxon>Streptomyces</taxon>
    </lineage>
</organism>
<name>A0A7W7PXU4_9ACTN</name>
<dbReference type="AlphaFoldDB" id="A0A7W7PXU4"/>
<dbReference type="RefSeq" id="WP_184829282.1">
    <property type="nucleotide sequence ID" value="NZ_BMTK01000020.1"/>
</dbReference>
<dbReference type="Proteomes" id="UP000579523">
    <property type="component" value="Unassembled WGS sequence"/>
</dbReference>
<dbReference type="EMBL" id="JACHJI010000026">
    <property type="protein sequence ID" value="MBB4903336.1"/>
    <property type="molecule type" value="Genomic_DNA"/>
</dbReference>
<evidence type="ECO:0000313" key="2">
    <source>
        <dbReference type="Proteomes" id="UP000579523"/>
    </source>
</evidence>
<accession>A0A7W7PXU4</accession>
<sequence length="114" mass="12257">MATSPLTDRPALTVGQAVALTLLRDGYTQRAIQARTDVAPDDLYRLATAHHITAPHGTCEGHACHQARGEDPCGPCETAQARAEARARAQQRKKIPPALRARLASGARRKAVTR</sequence>